<evidence type="ECO:0000313" key="1">
    <source>
        <dbReference type="EnsemblMetazoa" id="XP_044314541.1"/>
    </source>
</evidence>
<dbReference type="Proteomes" id="UP001652680">
    <property type="component" value="Unassembled WGS sequence"/>
</dbReference>
<organism evidence="1 2">
    <name type="scientific">Drosophila rhopaloa</name>
    <name type="common">Fruit fly</name>
    <dbReference type="NCBI Taxonomy" id="1041015"/>
    <lineage>
        <taxon>Eukaryota</taxon>
        <taxon>Metazoa</taxon>
        <taxon>Ecdysozoa</taxon>
        <taxon>Arthropoda</taxon>
        <taxon>Hexapoda</taxon>
        <taxon>Insecta</taxon>
        <taxon>Pterygota</taxon>
        <taxon>Neoptera</taxon>
        <taxon>Endopterygota</taxon>
        <taxon>Diptera</taxon>
        <taxon>Brachycera</taxon>
        <taxon>Muscomorpha</taxon>
        <taxon>Ephydroidea</taxon>
        <taxon>Drosophilidae</taxon>
        <taxon>Drosophila</taxon>
        <taxon>Sophophora</taxon>
    </lineage>
</organism>
<sequence length="125" mass="14436">MSRRKLDLELVLSTLLKAVRLRKNISRPEARAADEDQIERFSGNHTAREADHSEGFLERVYNFILELTMPILEKMFDFVENVILQAVGFVENAVEVFIREVKVQQAALEALVKYLTNYLGFAITY</sequence>
<evidence type="ECO:0000313" key="2">
    <source>
        <dbReference type="Proteomes" id="UP001652680"/>
    </source>
</evidence>
<reference evidence="1" key="2">
    <citation type="submission" date="2025-05" db="UniProtKB">
        <authorList>
            <consortium name="EnsemblMetazoa"/>
        </authorList>
    </citation>
    <scope>IDENTIFICATION</scope>
</reference>
<dbReference type="EnsemblMetazoa" id="XM_044458606.1">
    <property type="protein sequence ID" value="XP_044314541.1"/>
    <property type="gene ID" value="LOC123037522"/>
</dbReference>
<accession>A0ABM5J6V0</accession>
<keyword evidence="2" id="KW-1185">Reference proteome</keyword>
<proteinExistence type="predicted"/>
<name>A0ABM5J6V0_DRORH</name>
<dbReference type="RefSeq" id="XP_044314541.1">
    <property type="nucleotide sequence ID" value="XM_044458606.1"/>
</dbReference>
<reference evidence="2" key="1">
    <citation type="journal article" date="2021" name="Elife">
        <title>Highly contiguous assemblies of 101 drosophilid genomes.</title>
        <authorList>
            <person name="Kim B.Y."/>
            <person name="Wang J.R."/>
            <person name="Miller D.E."/>
            <person name="Barmina O."/>
            <person name="Delaney E."/>
            <person name="Thompson A."/>
            <person name="Comeault A.A."/>
            <person name="Peede D."/>
            <person name="D'Agostino E.R."/>
            <person name="Pelaez J."/>
            <person name="Aguilar J.M."/>
            <person name="Haji D."/>
            <person name="Matsunaga T."/>
            <person name="Armstrong E.E."/>
            <person name="Zych M."/>
            <person name="Ogawa Y."/>
            <person name="Stamenkovic-Radak M."/>
            <person name="Jelic M."/>
            <person name="Veselinovic M.S."/>
            <person name="Tanaskovic M."/>
            <person name="Eric P."/>
            <person name="Gao J.J."/>
            <person name="Katoh T.K."/>
            <person name="Toda M.J."/>
            <person name="Watabe H."/>
            <person name="Watada M."/>
            <person name="Davis J.S."/>
            <person name="Moyle L.C."/>
            <person name="Manoli G."/>
            <person name="Bertolini E."/>
            <person name="Kostal V."/>
            <person name="Hawley R.S."/>
            <person name="Takahashi A."/>
            <person name="Jones C.D."/>
            <person name="Price D.K."/>
            <person name="Whiteman N."/>
            <person name="Kopp A."/>
            <person name="Matute D.R."/>
            <person name="Petrov D.A."/>
        </authorList>
    </citation>
    <scope>NUCLEOTIDE SEQUENCE [LARGE SCALE GENOMIC DNA]</scope>
</reference>
<protein>
    <submittedName>
        <fullName evidence="1">Uncharacterized protein</fullName>
    </submittedName>
</protein>
<dbReference type="GeneID" id="123037522"/>